<feature type="compositionally biased region" description="Polar residues" evidence="1">
    <location>
        <begin position="1"/>
        <end position="12"/>
    </location>
</feature>
<sequence length="265" mass="28848">MVDPNPKQTSESSLKRPTPPEDPIAESNLHSERTGEGSSRAPTSFEDPVGEREKLVFVDDPPDGGLTAWLQVLGVHITALLDLVRSYGSHPRCFQCCGQLQSYYVETLGASPAFFWIRCMQAFGLFFLAAFTACGPDARLFRYRYTVGTFLFLFGIFAAPLATTYWQLFLTQGVCVGIANGLLSCSMFGLVSSYFKEQRFLAVGLAYIGVASGGALLPVVVQRLQPRIGFEGAMRVVGLIAMATMLCPNLILKPRAAPRGADNTD</sequence>
<evidence type="ECO:0000313" key="3">
    <source>
        <dbReference type="EMBL" id="CUS12212.1"/>
    </source>
</evidence>
<evidence type="ECO:0000256" key="2">
    <source>
        <dbReference type="SAM" id="Phobius"/>
    </source>
</evidence>
<feature type="transmembrane region" description="Helical" evidence="2">
    <location>
        <begin position="200"/>
        <end position="221"/>
    </location>
</feature>
<evidence type="ECO:0008006" key="5">
    <source>
        <dbReference type="Google" id="ProtNLM"/>
    </source>
</evidence>
<dbReference type="InterPro" id="IPR036259">
    <property type="entry name" value="MFS_trans_sf"/>
</dbReference>
<keyword evidence="2" id="KW-0472">Membrane</keyword>
<name>A0A292PX74_9PEZI</name>
<keyword evidence="4" id="KW-1185">Reference proteome</keyword>
<organism evidence="3 4">
    <name type="scientific">Tuber aestivum</name>
    <name type="common">summer truffle</name>
    <dbReference type="NCBI Taxonomy" id="59557"/>
    <lineage>
        <taxon>Eukaryota</taxon>
        <taxon>Fungi</taxon>
        <taxon>Dikarya</taxon>
        <taxon>Ascomycota</taxon>
        <taxon>Pezizomycotina</taxon>
        <taxon>Pezizomycetes</taxon>
        <taxon>Pezizales</taxon>
        <taxon>Tuberaceae</taxon>
        <taxon>Tuber</taxon>
    </lineage>
</organism>
<keyword evidence="2" id="KW-0812">Transmembrane</keyword>
<reference evidence="3" key="1">
    <citation type="submission" date="2015-10" db="EMBL/GenBank/DDBJ databases">
        <authorList>
            <person name="Regsiter A."/>
            <person name="william w."/>
        </authorList>
    </citation>
    <scope>NUCLEOTIDE SEQUENCE</scope>
    <source>
        <strain evidence="3">Montdore</strain>
    </source>
</reference>
<proteinExistence type="predicted"/>
<feature type="transmembrane region" description="Helical" evidence="2">
    <location>
        <begin position="233"/>
        <end position="252"/>
    </location>
</feature>
<feature type="transmembrane region" description="Helical" evidence="2">
    <location>
        <begin position="113"/>
        <end position="133"/>
    </location>
</feature>
<evidence type="ECO:0000313" key="4">
    <source>
        <dbReference type="Proteomes" id="UP001412239"/>
    </source>
</evidence>
<dbReference type="PANTHER" id="PTHR11360:SF130">
    <property type="entry name" value="MAJOR FACILITATOR SUPERFAMILY (MFS) PROFILE DOMAIN-CONTAINING PROTEIN-RELATED"/>
    <property type="match status" value="1"/>
</dbReference>
<dbReference type="EMBL" id="LN890999">
    <property type="protein sequence ID" value="CUS12212.1"/>
    <property type="molecule type" value="Genomic_DNA"/>
</dbReference>
<gene>
    <name evidence="3" type="ORF">GSTUAT00003724001</name>
</gene>
<dbReference type="PANTHER" id="PTHR11360">
    <property type="entry name" value="MONOCARBOXYLATE TRANSPORTER"/>
    <property type="match status" value="1"/>
</dbReference>
<evidence type="ECO:0000256" key="1">
    <source>
        <dbReference type="SAM" id="MobiDB-lite"/>
    </source>
</evidence>
<feature type="transmembrane region" description="Helical" evidence="2">
    <location>
        <begin position="169"/>
        <end position="191"/>
    </location>
</feature>
<dbReference type="InterPro" id="IPR050327">
    <property type="entry name" value="Proton-linked_MCT"/>
</dbReference>
<dbReference type="AlphaFoldDB" id="A0A292PX74"/>
<dbReference type="SUPFAM" id="SSF103473">
    <property type="entry name" value="MFS general substrate transporter"/>
    <property type="match status" value="1"/>
</dbReference>
<protein>
    <recommendedName>
        <fullName evidence="5">Major facilitator superfamily (MFS) profile domain-containing protein</fullName>
    </recommendedName>
</protein>
<dbReference type="Proteomes" id="UP001412239">
    <property type="component" value="Unassembled WGS sequence"/>
</dbReference>
<dbReference type="Gene3D" id="1.20.1250.20">
    <property type="entry name" value="MFS general substrate transporter like domains"/>
    <property type="match status" value="1"/>
</dbReference>
<feature type="transmembrane region" description="Helical" evidence="2">
    <location>
        <begin position="145"/>
        <end position="163"/>
    </location>
</feature>
<keyword evidence="2" id="KW-1133">Transmembrane helix</keyword>
<accession>A0A292PX74</accession>
<feature type="region of interest" description="Disordered" evidence="1">
    <location>
        <begin position="1"/>
        <end position="46"/>
    </location>
</feature>